<sequence>MRTLEGVPHRDCSKTGCTRPAVSSLTFVYEDSTLVVGPLARTADPHAYDLCEEHASRMTPPRGWTMLRVAGSADAVDDLVALAAALDAHETEDAAGAPPVDRDAARANGRPEPRPAERHLHVVRSSDD</sequence>
<keyword evidence="3" id="KW-1185">Reference proteome</keyword>
<dbReference type="Proteomes" id="UP000612352">
    <property type="component" value="Unassembled WGS sequence"/>
</dbReference>
<proteinExistence type="predicted"/>
<feature type="compositionally biased region" description="Basic and acidic residues" evidence="1">
    <location>
        <begin position="100"/>
        <end position="128"/>
    </location>
</feature>
<dbReference type="InterPro" id="IPR021888">
    <property type="entry name" value="DUF3499"/>
</dbReference>
<evidence type="ECO:0000313" key="2">
    <source>
        <dbReference type="EMBL" id="MBK0332181.1"/>
    </source>
</evidence>
<organism evidence="2 3">
    <name type="scientific">Brachybacterium halotolerans</name>
    <dbReference type="NCBI Taxonomy" id="2795215"/>
    <lineage>
        <taxon>Bacteria</taxon>
        <taxon>Bacillati</taxon>
        <taxon>Actinomycetota</taxon>
        <taxon>Actinomycetes</taxon>
        <taxon>Micrococcales</taxon>
        <taxon>Dermabacteraceae</taxon>
        <taxon>Brachybacterium</taxon>
    </lineage>
</organism>
<name>A0ABS1BBY7_9MICO</name>
<comment type="caution">
    <text evidence="2">The sequence shown here is derived from an EMBL/GenBank/DDBJ whole genome shotgun (WGS) entry which is preliminary data.</text>
</comment>
<dbReference type="EMBL" id="JAEDAJ010000007">
    <property type="protein sequence ID" value="MBK0332181.1"/>
    <property type="molecule type" value="Genomic_DNA"/>
</dbReference>
<accession>A0ABS1BBY7</accession>
<evidence type="ECO:0000256" key="1">
    <source>
        <dbReference type="SAM" id="MobiDB-lite"/>
    </source>
</evidence>
<reference evidence="2 3" key="1">
    <citation type="submission" date="2020-12" db="EMBL/GenBank/DDBJ databases">
        <title>Brachybacterium sp. MASK1Z-5, whole genome shotgun sequence.</title>
        <authorList>
            <person name="Tuo L."/>
        </authorList>
    </citation>
    <scope>NUCLEOTIDE SEQUENCE [LARGE SCALE GENOMIC DNA]</scope>
    <source>
        <strain evidence="2 3">MASK1Z-5</strain>
    </source>
</reference>
<dbReference type="Pfam" id="PF12005">
    <property type="entry name" value="DUF3499"/>
    <property type="match status" value="1"/>
</dbReference>
<evidence type="ECO:0000313" key="3">
    <source>
        <dbReference type="Proteomes" id="UP000612352"/>
    </source>
</evidence>
<gene>
    <name evidence="2" type="ORF">I8D64_12320</name>
</gene>
<feature type="region of interest" description="Disordered" evidence="1">
    <location>
        <begin position="89"/>
        <end position="128"/>
    </location>
</feature>
<protein>
    <submittedName>
        <fullName evidence="2">DUF3499 family protein</fullName>
    </submittedName>
</protein>